<dbReference type="InterPro" id="IPR005031">
    <property type="entry name" value="COQ10_START"/>
</dbReference>
<accession>A0A0B1PHQ5</accession>
<dbReference type="GO" id="GO:0045333">
    <property type="term" value="P:cellular respiration"/>
    <property type="evidence" value="ECO:0007669"/>
    <property type="project" value="InterPro"/>
</dbReference>
<dbReference type="PANTHER" id="PTHR12901">
    <property type="entry name" value="SPERM PROTEIN HOMOLOG"/>
    <property type="match status" value="1"/>
</dbReference>
<dbReference type="GO" id="GO:0048039">
    <property type="term" value="F:ubiquinone binding"/>
    <property type="evidence" value="ECO:0007669"/>
    <property type="project" value="InterPro"/>
</dbReference>
<dbReference type="Pfam" id="PF03364">
    <property type="entry name" value="Polyketide_cyc"/>
    <property type="match status" value="1"/>
</dbReference>
<dbReference type="GO" id="GO:0005739">
    <property type="term" value="C:mitochondrion"/>
    <property type="evidence" value="ECO:0007669"/>
    <property type="project" value="TreeGrafter"/>
</dbReference>
<proteinExistence type="inferred from homology"/>
<evidence type="ECO:0000313" key="5">
    <source>
        <dbReference type="EMBL" id="KHJ36316.1"/>
    </source>
</evidence>
<name>A0A0B1PHQ5_UNCNE</name>
<dbReference type="Proteomes" id="UP000030854">
    <property type="component" value="Unassembled WGS sequence"/>
</dbReference>
<comment type="function">
    <text evidence="3">Required for the function of coenzyme Q in the respiratory chain. May serve as a chaperone or may be involved in the transport of Q6 from its site of synthesis to the catalytic sites of the respiratory complexes.</text>
</comment>
<reference evidence="5 6" key="1">
    <citation type="journal article" date="2014" name="BMC Genomics">
        <title>Adaptive genomic structural variation in the grape powdery mildew pathogen, Erysiphe necator.</title>
        <authorList>
            <person name="Jones L."/>
            <person name="Riaz S."/>
            <person name="Morales-Cruz A."/>
            <person name="Amrine K.C."/>
            <person name="McGuire B."/>
            <person name="Gubler W.D."/>
            <person name="Walker M.A."/>
            <person name="Cantu D."/>
        </authorList>
    </citation>
    <scope>NUCLEOTIDE SEQUENCE [LARGE SCALE GENOMIC DNA]</scope>
    <source>
        <strain evidence="6">c</strain>
    </source>
</reference>
<comment type="similarity">
    <text evidence="1">Belongs to the COQ10 family.</text>
</comment>
<gene>
    <name evidence="5" type="ORF">EV44_g5373</name>
</gene>
<dbReference type="HOGENOM" id="CLU_079653_1_1_1"/>
<evidence type="ECO:0000259" key="4">
    <source>
        <dbReference type="Pfam" id="PF03364"/>
    </source>
</evidence>
<feature type="domain" description="Coenzyme Q-binding protein COQ10 START" evidence="4">
    <location>
        <begin position="44"/>
        <end position="215"/>
    </location>
</feature>
<dbReference type="InterPro" id="IPR044996">
    <property type="entry name" value="COQ10-like"/>
</dbReference>
<dbReference type="PANTHER" id="PTHR12901:SF10">
    <property type="entry name" value="COENZYME Q-BINDING PROTEIN COQ10, MITOCHONDRIAL"/>
    <property type="match status" value="1"/>
</dbReference>
<comment type="caution">
    <text evidence="5">The sequence shown here is derived from an EMBL/GenBank/DDBJ whole genome shotgun (WGS) entry which is preliminary data.</text>
</comment>
<dbReference type="Gene3D" id="3.30.530.20">
    <property type="match status" value="1"/>
</dbReference>
<sequence length="225" mass="25705">MIPVTKIIRSCRSCKFITQTQRDLSFLFGSNNGAQSYSAKRILPYESTRLYELISDIDSYSSFVPFCKHSKVTKQYSPDNDGIRWPAEADLTIGWMTLEESFTSRIYCEPGSVVEALSGEAETSLKNNKLLLRSPNIHSPEKSASVFQFLRTKWTVTPFQKSVTTTTSQEVIQHNNIKDQTQVNLDIEFKFTNPIYASMSESFTPKIVGIMIEAFQKRAYDHLRN</sequence>
<evidence type="ECO:0000313" key="6">
    <source>
        <dbReference type="Proteomes" id="UP000030854"/>
    </source>
</evidence>
<evidence type="ECO:0000256" key="3">
    <source>
        <dbReference type="ARBA" id="ARBA00024947"/>
    </source>
</evidence>
<dbReference type="CDD" id="cd07813">
    <property type="entry name" value="COQ10p_like"/>
    <property type="match status" value="1"/>
</dbReference>
<dbReference type="EMBL" id="JNVN01000074">
    <property type="protein sequence ID" value="KHJ36316.1"/>
    <property type="molecule type" value="Genomic_DNA"/>
</dbReference>
<organism evidence="5 6">
    <name type="scientific">Uncinula necator</name>
    <name type="common">Grape powdery mildew</name>
    <dbReference type="NCBI Taxonomy" id="52586"/>
    <lineage>
        <taxon>Eukaryota</taxon>
        <taxon>Fungi</taxon>
        <taxon>Dikarya</taxon>
        <taxon>Ascomycota</taxon>
        <taxon>Pezizomycotina</taxon>
        <taxon>Leotiomycetes</taxon>
        <taxon>Erysiphales</taxon>
        <taxon>Erysiphaceae</taxon>
        <taxon>Erysiphe</taxon>
    </lineage>
</organism>
<dbReference type="SUPFAM" id="SSF55961">
    <property type="entry name" value="Bet v1-like"/>
    <property type="match status" value="1"/>
</dbReference>
<comment type="subunit">
    <text evidence="2">Interacts with coenzyme Q.</text>
</comment>
<dbReference type="AlphaFoldDB" id="A0A0B1PHQ5"/>
<dbReference type="InterPro" id="IPR023393">
    <property type="entry name" value="START-like_dom_sf"/>
</dbReference>
<keyword evidence="6" id="KW-1185">Reference proteome</keyword>
<evidence type="ECO:0000256" key="2">
    <source>
        <dbReference type="ARBA" id="ARBA00011814"/>
    </source>
</evidence>
<protein>
    <submittedName>
        <fullName evidence="5">Putative cyclase dehydrase family protein</fullName>
    </submittedName>
</protein>
<evidence type="ECO:0000256" key="1">
    <source>
        <dbReference type="ARBA" id="ARBA00006885"/>
    </source>
</evidence>
<dbReference type="STRING" id="52586.A0A0B1PHQ5"/>
<dbReference type="OMA" id="QLHAAMM"/>